<dbReference type="InterPro" id="IPR000914">
    <property type="entry name" value="SBP_5_dom"/>
</dbReference>
<dbReference type="RefSeq" id="WP_091718162.1">
    <property type="nucleotide sequence ID" value="NZ_JABXFY010000042.1"/>
</dbReference>
<dbReference type="InterPro" id="IPR039424">
    <property type="entry name" value="SBP_5"/>
</dbReference>
<dbReference type="AlphaFoldDB" id="A0A1H1VN07"/>
<feature type="domain" description="Solute-binding protein family 5" evidence="2">
    <location>
        <begin position="83"/>
        <end position="417"/>
    </location>
</feature>
<name>A0A1H1VN07_9MICC</name>
<protein>
    <submittedName>
        <fullName evidence="3">Peptide/nickel transport system substrate-binding protein</fullName>
    </submittedName>
</protein>
<feature type="chain" id="PRO_5039463842" evidence="1">
    <location>
        <begin position="22"/>
        <end position="510"/>
    </location>
</feature>
<organism evidence="3 4">
    <name type="scientific">Pseudarthrobacter equi</name>
    <dbReference type="NCBI Taxonomy" id="728066"/>
    <lineage>
        <taxon>Bacteria</taxon>
        <taxon>Bacillati</taxon>
        <taxon>Actinomycetota</taxon>
        <taxon>Actinomycetes</taxon>
        <taxon>Micrococcales</taxon>
        <taxon>Micrococcaceae</taxon>
        <taxon>Pseudarthrobacter</taxon>
    </lineage>
</organism>
<evidence type="ECO:0000313" key="4">
    <source>
        <dbReference type="Proteomes" id="UP000198751"/>
    </source>
</evidence>
<dbReference type="Pfam" id="PF00496">
    <property type="entry name" value="SBP_bac_5"/>
    <property type="match status" value="1"/>
</dbReference>
<dbReference type="Proteomes" id="UP000198751">
    <property type="component" value="Chromosome I"/>
</dbReference>
<dbReference type="GO" id="GO:0043190">
    <property type="term" value="C:ATP-binding cassette (ABC) transporter complex"/>
    <property type="evidence" value="ECO:0007669"/>
    <property type="project" value="InterPro"/>
</dbReference>
<dbReference type="SUPFAM" id="SSF53850">
    <property type="entry name" value="Periplasmic binding protein-like II"/>
    <property type="match status" value="1"/>
</dbReference>
<keyword evidence="1" id="KW-0732">Signal</keyword>
<evidence type="ECO:0000259" key="2">
    <source>
        <dbReference type="Pfam" id="PF00496"/>
    </source>
</evidence>
<dbReference type="OrthoDB" id="9803988at2"/>
<evidence type="ECO:0000313" key="3">
    <source>
        <dbReference type="EMBL" id="SDS85439.1"/>
    </source>
</evidence>
<dbReference type="PROSITE" id="PS51257">
    <property type="entry name" value="PROKAR_LIPOPROTEIN"/>
    <property type="match status" value="1"/>
</dbReference>
<evidence type="ECO:0000256" key="1">
    <source>
        <dbReference type="SAM" id="SignalP"/>
    </source>
</evidence>
<dbReference type="PANTHER" id="PTHR30290">
    <property type="entry name" value="PERIPLASMIC BINDING COMPONENT OF ABC TRANSPORTER"/>
    <property type="match status" value="1"/>
</dbReference>
<gene>
    <name evidence="3" type="ORF">SAMN04489743_1034</name>
</gene>
<dbReference type="EMBL" id="LT629779">
    <property type="protein sequence ID" value="SDS85439.1"/>
    <property type="molecule type" value="Genomic_DNA"/>
</dbReference>
<dbReference type="GO" id="GO:1904680">
    <property type="term" value="F:peptide transmembrane transporter activity"/>
    <property type="evidence" value="ECO:0007669"/>
    <property type="project" value="TreeGrafter"/>
</dbReference>
<dbReference type="Gene3D" id="3.40.190.10">
    <property type="entry name" value="Periplasmic binding protein-like II"/>
    <property type="match status" value="1"/>
</dbReference>
<keyword evidence="4" id="KW-1185">Reference proteome</keyword>
<dbReference type="Gene3D" id="3.10.105.10">
    <property type="entry name" value="Dipeptide-binding Protein, Domain 3"/>
    <property type="match status" value="1"/>
</dbReference>
<sequence length="510" mass="54471">MKFGPKAAGAAIFLSAALALTGCGGGGSATGSGNGGAATTSLTIAELGDLPSFDPVDAHIGHTMPYYQAVYDTLLIREADGTISPMLAAEKSWNADNTVLTLKLRTDAKFTDGTPVDAAAVKANLDHFQQAKGRDVYQVASMASVAVVDPSTVAITLSTPDPAFEYYLTQAAGFVASPKAIGTPGIKTDPVGSGPYKLDTASSVKGSQYVYTKNPDYWNKDLQKFEKVTIKSLPDITARTNALVSGQIDGALLDPKTGKQAEGAGLVLTKSEVDWHGILLYDRDGKINPEMANVKVRQAINYAFDRKTILDQQFLGQGTPTSQVFGPDSGAFVADLDNRYSYDPAKAKQLLAEAGYPDGFTLKIPTMAGFEALNAVYSQQLSDIGIKVQLESVPQANYVGDMAAGKFAAATFQLYQGEPWVAINQMISTSALYNPFKSTNPEIAALVEEVHVGGENSSELAKKVNTYVTENAWFAPLFRLNQMYYTSKKITVEPQLQQAVPSIYNYAPAK</sequence>
<dbReference type="GO" id="GO:0042597">
    <property type="term" value="C:periplasmic space"/>
    <property type="evidence" value="ECO:0007669"/>
    <property type="project" value="UniProtKB-ARBA"/>
</dbReference>
<feature type="signal peptide" evidence="1">
    <location>
        <begin position="1"/>
        <end position="21"/>
    </location>
</feature>
<proteinExistence type="predicted"/>
<dbReference type="GO" id="GO:0015833">
    <property type="term" value="P:peptide transport"/>
    <property type="evidence" value="ECO:0007669"/>
    <property type="project" value="TreeGrafter"/>
</dbReference>
<dbReference type="InterPro" id="IPR030678">
    <property type="entry name" value="Peptide/Ni-bd"/>
</dbReference>
<accession>A0A1H1VN07</accession>
<dbReference type="PIRSF" id="PIRSF002741">
    <property type="entry name" value="MppA"/>
    <property type="match status" value="1"/>
</dbReference>
<reference evidence="4" key="1">
    <citation type="submission" date="2016-10" db="EMBL/GenBank/DDBJ databases">
        <authorList>
            <person name="Varghese N."/>
            <person name="Submissions S."/>
        </authorList>
    </citation>
    <scope>NUCLEOTIDE SEQUENCE [LARGE SCALE GENOMIC DNA]</scope>
    <source>
        <strain evidence="4">IMMIB L-1606</strain>
    </source>
</reference>